<dbReference type="EMBL" id="JACIBX010000001">
    <property type="protein sequence ID" value="MBB3710479.1"/>
    <property type="molecule type" value="Genomic_DNA"/>
</dbReference>
<dbReference type="RefSeq" id="WP_183468706.1">
    <property type="nucleotide sequence ID" value="NZ_JACIBX010000001.1"/>
</dbReference>
<sequence>MATEVILPKVDMDMESGLVSAWHIAAGSPVSKGDALFDIETDKAAMEIEAPASGILAHIIAPEGTKVPVGNAVAWIYAEGEAIPEAAPGGGATEAPKAEPAPATAQAPGKCGTVASQPALTEAASRAEAPEALDEPRPRATPAARAAARQAGLDLARLVGSGPQGRIQSEDVAREIEARQRPAPAAPAAPEPAARRSDPEPLAAPAGWSERPGDLAVTRRKGQGSGTPIVLVHGFAADATGWAPLEKALGNAREIIRVDLACHGRSPLKKIENFAGLARLAVQAFDGLNLEAAHLVGHSLGGAIATTIADIRPRLIRSLGLIAPAGLGPEIDGDTLMGIARASRAESLAPWLKRLAADPDAISWDFAQAAMLSRMDEEMRAAQRDLAERLFPDGTQGFDLTGALGRVEAPLRVIWGRQDAILPWRHALRAPDHAGLHLLDKAGHIPHIERPEACAKVLRDLFGVAEAASRG</sequence>
<dbReference type="PROSITE" id="PS00189">
    <property type="entry name" value="LIPOYL"/>
    <property type="match status" value="1"/>
</dbReference>
<dbReference type="InterPro" id="IPR036625">
    <property type="entry name" value="E3-bd_dom_sf"/>
</dbReference>
<dbReference type="PANTHER" id="PTHR23151:SF90">
    <property type="entry name" value="DIHYDROLIPOYLLYSINE-RESIDUE ACETYLTRANSFERASE COMPONENT OF PYRUVATE DEHYDROGENASE COMPLEX, MITOCHONDRIAL-RELATED"/>
    <property type="match status" value="1"/>
</dbReference>
<dbReference type="PROSITE" id="PS51826">
    <property type="entry name" value="PSBD"/>
    <property type="match status" value="1"/>
</dbReference>
<feature type="domain" description="Peripheral subunit-binding (PSBD)" evidence="6">
    <location>
        <begin position="139"/>
        <end position="176"/>
    </location>
</feature>
<dbReference type="PROSITE" id="PS50968">
    <property type="entry name" value="BIOTINYL_LIPOYL"/>
    <property type="match status" value="1"/>
</dbReference>
<evidence type="ECO:0000313" key="8">
    <source>
        <dbReference type="Proteomes" id="UP000576152"/>
    </source>
</evidence>
<dbReference type="InterPro" id="IPR011053">
    <property type="entry name" value="Single_hybrid_motif"/>
</dbReference>
<dbReference type="SUPFAM" id="SSF51230">
    <property type="entry name" value="Single hybrid motif"/>
    <property type="match status" value="1"/>
</dbReference>
<evidence type="ECO:0000256" key="1">
    <source>
        <dbReference type="ARBA" id="ARBA00001938"/>
    </source>
</evidence>
<dbReference type="EC" id="2.3.1.12" evidence="7"/>
<feature type="domain" description="Lipoyl-binding" evidence="5">
    <location>
        <begin position="2"/>
        <end position="80"/>
    </location>
</feature>
<feature type="region of interest" description="Disordered" evidence="4">
    <location>
        <begin position="87"/>
        <end position="148"/>
    </location>
</feature>
<dbReference type="Pfam" id="PF02817">
    <property type="entry name" value="E3_binding"/>
    <property type="match status" value="1"/>
</dbReference>
<evidence type="ECO:0000256" key="4">
    <source>
        <dbReference type="SAM" id="MobiDB-lite"/>
    </source>
</evidence>
<dbReference type="Gene3D" id="3.40.50.1820">
    <property type="entry name" value="alpha/beta hydrolase"/>
    <property type="match status" value="1"/>
</dbReference>
<comment type="similarity">
    <text evidence="2">Belongs to the 2-oxoacid dehydrogenase family.</text>
</comment>
<dbReference type="InterPro" id="IPR000089">
    <property type="entry name" value="Biotin_lipoyl"/>
</dbReference>
<dbReference type="PRINTS" id="PR00111">
    <property type="entry name" value="ABHYDROLASE"/>
</dbReference>
<keyword evidence="7" id="KW-0808">Transferase</keyword>
<dbReference type="NCBIfam" id="NF011457">
    <property type="entry name" value="PRK14875.1"/>
    <property type="match status" value="1"/>
</dbReference>
<dbReference type="InterPro" id="IPR003016">
    <property type="entry name" value="2-oxoA_DH_lipoyl-BS"/>
</dbReference>
<comment type="caution">
    <text evidence="7">The sequence shown here is derived from an EMBL/GenBank/DDBJ whole genome shotgun (WGS) entry which is preliminary data.</text>
</comment>
<reference evidence="7 8" key="1">
    <citation type="submission" date="2020-08" db="EMBL/GenBank/DDBJ databases">
        <title>Genomic Encyclopedia of Type Strains, Phase III (KMG-III): the genomes of soil and plant-associated and newly described type strains.</title>
        <authorList>
            <person name="Whitman W."/>
        </authorList>
    </citation>
    <scope>NUCLEOTIDE SEQUENCE [LARGE SCALE GENOMIC DNA]</scope>
    <source>
        <strain evidence="7 8">CECT 8572</strain>
    </source>
</reference>
<gene>
    <name evidence="7" type="ORF">FHS00_000032</name>
</gene>
<keyword evidence="8" id="KW-1185">Reference proteome</keyword>
<dbReference type="CDD" id="cd06849">
    <property type="entry name" value="lipoyl_domain"/>
    <property type="match status" value="1"/>
</dbReference>
<keyword evidence="7" id="KW-0670">Pyruvate</keyword>
<feature type="compositionally biased region" description="Low complexity" evidence="4">
    <location>
        <begin position="87"/>
        <end position="109"/>
    </location>
</feature>
<evidence type="ECO:0000259" key="6">
    <source>
        <dbReference type="PROSITE" id="PS51826"/>
    </source>
</evidence>
<dbReference type="PANTHER" id="PTHR23151">
    <property type="entry name" value="DIHYDROLIPOAMIDE ACETYL/SUCCINYL-TRANSFERASE-RELATED"/>
    <property type="match status" value="1"/>
</dbReference>
<comment type="cofactor">
    <cofactor evidence="1">
        <name>(R)-lipoate</name>
        <dbReference type="ChEBI" id="CHEBI:83088"/>
    </cofactor>
</comment>
<dbReference type="SUPFAM" id="SSF47005">
    <property type="entry name" value="Peripheral subunit-binding domain of 2-oxo acid dehydrogenase complex"/>
    <property type="match status" value="1"/>
</dbReference>
<proteinExistence type="inferred from homology"/>
<dbReference type="GO" id="GO:0004742">
    <property type="term" value="F:dihydrolipoyllysine-residue acetyltransferase activity"/>
    <property type="evidence" value="ECO:0007669"/>
    <property type="project" value="UniProtKB-EC"/>
</dbReference>
<dbReference type="InterPro" id="IPR045257">
    <property type="entry name" value="E2/Pdx1"/>
</dbReference>
<evidence type="ECO:0000256" key="3">
    <source>
        <dbReference type="ARBA" id="ARBA00022823"/>
    </source>
</evidence>
<protein>
    <submittedName>
        <fullName evidence="7">Pyruvate dehydrogenase E2 component (Dihydrolipoamide acetyltransferase)</fullName>
        <ecNumber evidence="7">2.3.1.12</ecNumber>
    </submittedName>
</protein>
<dbReference type="Gene3D" id="4.10.320.10">
    <property type="entry name" value="E3-binding domain"/>
    <property type="match status" value="1"/>
</dbReference>
<dbReference type="Proteomes" id="UP000576152">
    <property type="component" value="Unassembled WGS sequence"/>
</dbReference>
<dbReference type="Pfam" id="PF00364">
    <property type="entry name" value="Biotin_lipoyl"/>
    <property type="match status" value="1"/>
</dbReference>
<evidence type="ECO:0000259" key="5">
    <source>
        <dbReference type="PROSITE" id="PS50968"/>
    </source>
</evidence>
<dbReference type="Pfam" id="PF12697">
    <property type="entry name" value="Abhydrolase_6"/>
    <property type="match status" value="1"/>
</dbReference>
<evidence type="ECO:0000313" key="7">
    <source>
        <dbReference type="EMBL" id="MBB3710479.1"/>
    </source>
</evidence>
<dbReference type="InterPro" id="IPR004167">
    <property type="entry name" value="PSBD"/>
</dbReference>
<name>A0ABR6HIV5_9RHOB</name>
<dbReference type="Gene3D" id="2.40.50.100">
    <property type="match status" value="1"/>
</dbReference>
<dbReference type="InterPro" id="IPR029058">
    <property type="entry name" value="AB_hydrolase_fold"/>
</dbReference>
<accession>A0ABR6HIV5</accession>
<keyword evidence="3" id="KW-0450">Lipoyl</keyword>
<dbReference type="SUPFAM" id="SSF53474">
    <property type="entry name" value="alpha/beta-Hydrolases"/>
    <property type="match status" value="1"/>
</dbReference>
<organism evidence="7 8">
    <name type="scientific">Limimaricola variabilis</name>
    <dbReference type="NCBI Taxonomy" id="1492771"/>
    <lineage>
        <taxon>Bacteria</taxon>
        <taxon>Pseudomonadati</taxon>
        <taxon>Pseudomonadota</taxon>
        <taxon>Alphaproteobacteria</taxon>
        <taxon>Rhodobacterales</taxon>
        <taxon>Paracoccaceae</taxon>
        <taxon>Limimaricola</taxon>
    </lineage>
</organism>
<keyword evidence="7" id="KW-0012">Acyltransferase</keyword>
<evidence type="ECO:0000256" key="2">
    <source>
        <dbReference type="ARBA" id="ARBA00007317"/>
    </source>
</evidence>
<feature type="region of interest" description="Disordered" evidence="4">
    <location>
        <begin position="177"/>
        <end position="224"/>
    </location>
</feature>
<dbReference type="InterPro" id="IPR000073">
    <property type="entry name" value="AB_hydrolase_1"/>
</dbReference>